<keyword evidence="7 9" id="KW-0472">Membrane</keyword>
<evidence type="ECO:0000256" key="8">
    <source>
        <dbReference type="ARBA" id="ARBA00038152"/>
    </source>
</evidence>
<evidence type="ECO:0000256" key="5">
    <source>
        <dbReference type="ARBA" id="ARBA00022692"/>
    </source>
</evidence>
<feature type="transmembrane region" description="Helical" evidence="9">
    <location>
        <begin position="264"/>
        <end position="289"/>
    </location>
</feature>
<gene>
    <name evidence="11" type="ORF">HNP71_000853</name>
</gene>
<name>A0A840VHE3_9PROT</name>
<dbReference type="EMBL" id="JACHFJ010000002">
    <property type="protein sequence ID" value="MBB5372615.1"/>
    <property type="molecule type" value="Genomic_DNA"/>
</dbReference>
<dbReference type="Pfam" id="PF00535">
    <property type="entry name" value="Glycos_transf_2"/>
    <property type="match status" value="1"/>
</dbReference>
<keyword evidence="6 9" id="KW-1133">Transmembrane helix</keyword>
<protein>
    <submittedName>
        <fullName evidence="11">Glycosyltransferase involved in cell wall biosynthesis</fullName>
    </submittedName>
</protein>
<evidence type="ECO:0000256" key="6">
    <source>
        <dbReference type="ARBA" id="ARBA00022989"/>
    </source>
</evidence>
<dbReference type="Proteomes" id="UP000553706">
    <property type="component" value="Unassembled WGS sequence"/>
</dbReference>
<evidence type="ECO:0000256" key="1">
    <source>
        <dbReference type="ARBA" id="ARBA00004651"/>
    </source>
</evidence>
<keyword evidence="5 9" id="KW-0812">Transmembrane</keyword>
<dbReference type="FunFam" id="3.90.550.10:FF:000079">
    <property type="entry name" value="Probable glycosyl transferase"/>
    <property type="match status" value="1"/>
</dbReference>
<dbReference type="CDD" id="cd04187">
    <property type="entry name" value="DPM1_like_bac"/>
    <property type="match status" value="1"/>
</dbReference>
<dbReference type="GO" id="GO:0016757">
    <property type="term" value="F:glycosyltransferase activity"/>
    <property type="evidence" value="ECO:0007669"/>
    <property type="project" value="UniProtKB-KW"/>
</dbReference>
<dbReference type="PANTHER" id="PTHR48090:SF1">
    <property type="entry name" value="PROPHAGE BACTOPRENOL GLUCOSYL TRANSFERASE HOMOLOG"/>
    <property type="match status" value="1"/>
</dbReference>
<comment type="subcellular location">
    <subcellularLocation>
        <location evidence="1">Cell membrane</location>
        <topology evidence="1">Multi-pass membrane protein</topology>
    </subcellularLocation>
</comment>
<dbReference type="SUPFAM" id="SSF53448">
    <property type="entry name" value="Nucleotide-diphospho-sugar transferases"/>
    <property type="match status" value="1"/>
</dbReference>
<evidence type="ECO:0000256" key="3">
    <source>
        <dbReference type="ARBA" id="ARBA00022676"/>
    </source>
</evidence>
<evidence type="ECO:0000313" key="12">
    <source>
        <dbReference type="Proteomes" id="UP000553706"/>
    </source>
</evidence>
<comment type="caution">
    <text evidence="11">The sequence shown here is derived from an EMBL/GenBank/DDBJ whole genome shotgun (WGS) entry which is preliminary data.</text>
</comment>
<evidence type="ECO:0000256" key="7">
    <source>
        <dbReference type="ARBA" id="ARBA00023136"/>
    </source>
</evidence>
<keyword evidence="4 11" id="KW-0808">Transferase</keyword>
<dbReference type="Gene3D" id="3.90.550.10">
    <property type="entry name" value="Spore Coat Polysaccharide Biosynthesis Protein SpsA, Chain A"/>
    <property type="match status" value="1"/>
</dbReference>
<dbReference type="AlphaFoldDB" id="A0A840VHE3"/>
<sequence length="315" mass="34686">MTQLLSLVVPFYNEAAAIQSFADAILPALEAVPDARWEIVCVDDGSKDGTLLKLVALAQADSRFRVLEFSRNFGKEAALTAGIDAAKGEAVIPIDADLQDPPELIAEMVKAWREGAEVVLARRIDRSSDGVLKRKTAAWFYQLHNKLSKIKIPENVGDFRLMDRAVVDALKQLPERQRFMKGLFAWVGFRTVTLDYTRAPRAAGETKFSGLALWNFAMEGFTSFSTAPLKVWTYLGAASAMLTFIYALYIVIRTVVFGNAVPGYASLFVAITFFGSVQLISIGLLGEYIGRIYMETKQRPAYIVRKSYGGDGASG</sequence>
<comment type="similarity">
    <text evidence="8">Belongs to the glycosyltransferase 2 family. GtrB subfamily.</text>
</comment>
<evidence type="ECO:0000256" key="2">
    <source>
        <dbReference type="ARBA" id="ARBA00022475"/>
    </source>
</evidence>
<dbReference type="InterPro" id="IPR029044">
    <property type="entry name" value="Nucleotide-diphossugar_trans"/>
</dbReference>
<evidence type="ECO:0000259" key="10">
    <source>
        <dbReference type="Pfam" id="PF00535"/>
    </source>
</evidence>
<reference evidence="11 12" key="1">
    <citation type="submission" date="2020-08" db="EMBL/GenBank/DDBJ databases">
        <title>Genomic Encyclopedia of Type Strains, Phase IV (KMG-IV): sequencing the most valuable type-strain genomes for metagenomic binning, comparative biology and taxonomic classification.</title>
        <authorList>
            <person name="Goeker M."/>
        </authorList>
    </citation>
    <scope>NUCLEOTIDE SEQUENCE [LARGE SCALE GENOMIC DNA]</scope>
    <source>
        <strain evidence="11 12">DSM 27026</strain>
    </source>
</reference>
<dbReference type="GO" id="GO:0005886">
    <property type="term" value="C:plasma membrane"/>
    <property type="evidence" value="ECO:0007669"/>
    <property type="project" value="UniProtKB-SubCell"/>
</dbReference>
<accession>A0A840VHE3</accession>
<feature type="transmembrane region" description="Helical" evidence="9">
    <location>
        <begin position="231"/>
        <end position="252"/>
    </location>
</feature>
<dbReference type="RefSeq" id="WP_183265622.1">
    <property type="nucleotide sequence ID" value="NZ_JACHFJ010000002.1"/>
</dbReference>
<keyword evidence="12" id="KW-1185">Reference proteome</keyword>
<evidence type="ECO:0000256" key="9">
    <source>
        <dbReference type="SAM" id="Phobius"/>
    </source>
</evidence>
<feature type="domain" description="Glycosyltransferase 2-like" evidence="10">
    <location>
        <begin position="6"/>
        <end position="169"/>
    </location>
</feature>
<organism evidence="11 12">
    <name type="scientific">Acidocella aromatica</name>
    <dbReference type="NCBI Taxonomy" id="1303579"/>
    <lineage>
        <taxon>Bacteria</taxon>
        <taxon>Pseudomonadati</taxon>
        <taxon>Pseudomonadota</taxon>
        <taxon>Alphaproteobacteria</taxon>
        <taxon>Acetobacterales</taxon>
        <taxon>Acidocellaceae</taxon>
        <taxon>Acidocella</taxon>
    </lineage>
</organism>
<keyword evidence="3" id="KW-0328">Glycosyltransferase</keyword>
<evidence type="ECO:0000256" key="4">
    <source>
        <dbReference type="ARBA" id="ARBA00022679"/>
    </source>
</evidence>
<dbReference type="InterPro" id="IPR050256">
    <property type="entry name" value="Glycosyltransferase_2"/>
</dbReference>
<dbReference type="InterPro" id="IPR001173">
    <property type="entry name" value="Glyco_trans_2-like"/>
</dbReference>
<keyword evidence="2" id="KW-1003">Cell membrane</keyword>
<proteinExistence type="inferred from homology"/>
<dbReference type="PANTHER" id="PTHR48090">
    <property type="entry name" value="UNDECAPRENYL-PHOSPHATE 4-DEOXY-4-FORMAMIDO-L-ARABINOSE TRANSFERASE-RELATED"/>
    <property type="match status" value="1"/>
</dbReference>
<evidence type="ECO:0000313" key="11">
    <source>
        <dbReference type="EMBL" id="MBB5372615.1"/>
    </source>
</evidence>